<evidence type="ECO:0000256" key="4">
    <source>
        <dbReference type="ARBA" id="ARBA00005097"/>
    </source>
</evidence>
<comment type="catalytic activity">
    <reaction evidence="15">
        <text>L-aspartate 4-semialdehyde + phosphate + NADP(+) = 4-phospho-L-aspartate + NADPH + H(+)</text>
        <dbReference type="Rhea" id="RHEA:24284"/>
        <dbReference type="ChEBI" id="CHEBI:15378"/>
        <dbReference type="ChEBI" id="CHEBI:43474"/>
        <dbReference type="ChEBI" id="CHEBI:57535"/>
        <dbReference type="ChEBI" id="CHEBI:57783"/>
        <dbReference type="ChEBI" id="CHEBI:58349"/>
        <dbReference type="ChEBI" id="CHEBI:537519"/>
        <dbReference type="EC" id="1.2.1.11"/>
    </reaction>
</comment>
<dbReference type="Proteomes" id="UP001300672">
    <property type="component" value="Chromosome"/>
</dbReference>
<evidence type="ECO:0000256" key="12">
    <source>
        <dbReference type="ARBA" id="ARBA00023002"/>
    </source>
</evidence>
<evidence type="ECO:0000256" key="10">
    <source>
        <dbReference type="ARBA" id="ARBA00022857"/>
    </source>
</evidence>
<evidence type="ECO:0000256" key="14">
    <source>
        <dbReference type="ARBA" id="ARBA00023167"/>
    </source>
</evidence>
<dbReference type="GO" id="GO:0009088">
    <property type="term" value="P:threonine biosynthetic process"/>
    <property type="evidence" value="ECO:0007669"/>
    <property type="project" value="UniProtKB-KW"/>
</dbReference>
<name>A0AA95KJP3_9GAMM</name>
<accession>A0AA95KJP3</accession>
<evidence type="ECO:0000256" key="1">
    <source>
        <dbReference type="ARBA" id="ARBA00002492"/>
    </source>
</evidence>
<dbReference type="Pfam" id="PF01118">
    <property type="entry name" value="Semialdhyde_dh"/>
    <property type="match status" value="1"/>
</dbReference>
<keyword evidence="12 19" id="KW-0560">Oxidoreductase</keyword>
<dbReference type="SMART" id="SM00859">
    <property type="entry name" value="Semialdhyde_dh"/>
    <property type="match status" value="1"/>
</dbReference>
<dbReference type="GO" id="GO:0050661">
    <property type="term" value="F:NADP binding"/>
    <property type="evidence" value="ECO:0007669"/>
    <property type="project" value="InterPro"/>
</dbReference>
<evidence type="ECO:0000256" key="8">
    <source>
        <dbReference type="ARBA" id="ARBA00022605"/>
    </source>
</evidence>
<dbReference type="SUPFAM" id="SSF51735">
    <property type="entry name" value="NAD(P)-binding Rossmann-fold domains"/>
    <property type="match status" value="1"/>
</dbReference>
<feature type="active site" description="Acyl-thioester intermediate" evidence="17">
    <location>
        <position position="134"/>
    </location>
</feature>
<dbReference type="PIRSF" id="PIRSF000148">
    <property type="entry name" value="ASA_dh"/>
    <property type="match status" value="1"/>
</dbReference>
<evidence type="ECO:0000256" key="16">
    <source>
        <dbReference type="NCBIfam" id="TIGR01745"/>
    </source>
</evidence>
<keyword evidence="10" id="KW-0521">NADP</keyword>
<dbReference type="PANTHER" id="PTHR46278:SF4">
    <property type="entry name" value="ASPARTATE-SEMIALDEHYDE DEHYDROGENASE"/>
    <property type="match status" value="1"/>
</dbReference>
<keyword evidence="13" id="KW-0457">Lysine biosynthesis</keyword>
<reference evidence="19" key="1">
    <citation type="journal article" date="2023" name="Int. J. Mol. Sci.">
        <title>Metagenomics Revealed a New Genus 'Candidatus Thiocaldithrix dubininis' gen. nov., sp. nov. and a New Species 'Candidatus Thiothrix putei' sp. nov. in the Family Thiotrichaceae, Some Members of Which Have Traits of Both Na+- and H+-Motive Energetics.</title>
        <authorList>
            <person name="Ravin N.V."/>
            <person name="Muntyan M.S."/>
            <person name="Smolyakov D.D."/>
            <person name="Rudenko T.S."/>
            <person name="Beletsky A.V."/>
            <person name="Mardanov A.V."/>
            <person name="Grabovich M.Y."/>
        </authorList>
    </citation>
    <scope>NUCLEOTIDE SEQUENCE</scope>
    <source>
        <strain evidence="19">GKL-01</strain>
    </source>
</reference>
<keyword evidence="14" id="KW-0486">Methionine biosynthesis</keyword>
<dbReference type="GO" id="GO:0009097">
    <property type="term" value="P:isoleucine biosynthetic process"/>
    <property type="evidence" value="ECO:0007669"/>
    <property type="project" value="InterPro"/>
</dbReference>
<dbReference type="NCBIfam" id="TIGR01745">
    <property type="entry name" value="asd_gamma"/>
    <property type="match status" value="1"/>
</dbReference>
<evidence type="ECO:0000256" key="5">
    <source>
        <dbReference type="ARBA" id="ARBA00010584"/>
    </source>
</evidence>
<keyword evidence="9" id="KW-0791">Threonine biosynthesis</keyword>
<dbReference type="InterPro" id="IPR012280">
    <property type="entry name" value="Semialdhyde_DH_dimer_dom"/>
</dbReference>
<dbReference type="GO" id="GO:0019877">
    <property type="term" value="P:diaminopimelate biosynthetic process"/>
    <property type="evidence" value="ECO:0007669"/>
    <property type="project" value="UniProtKB-KW"/>
</dbReference>
<dbReference type="InterPro" id="IPR011534">
    <property type="entry name" value="Asp_ADH_gamma-type"/>
</dbReference>
<dbReference type="SUPFAM" id="SSF55347">
    <property type="entry name" value="Glyceraldehyde-3-phosphate dehydrogenase-like, C-terminal domain"/>
    <property type="match status" value="1"/>
</dbReference>
<feature type="active site" description="Proton acceptor" evidence="17">
    <location>
        <position position="275"/>
    </location>
</feature>
<comment type="similarity">
    <text evidence="5">Belongs to the aspartate-semialdehyde dehydrogenase family.</text>
</comment>
<comment type="function">
    <text evidence="1">Catalyzes the NADPH-dependent formation of L-aspartate-semialdehyde (L-ASA) by the reductive dephosphorylation of L-aspartyl-4-phosphate.</text>
</comment>
<keyword evidence="8" id="KW-0028">Amino-acid biosynthesis</keyword>
<dbReference type="PROSITE" id="PS01103">
    <property type="entry name" value="ASD"/>
    <property type="match status" value="1"/>
</dbReference>
<evidence type="ECO:0000256" key="17">
    <source>
        <dbReference type="PIRSR" id="PIRSR000148-1"/>
    </source>
</evidence>
<evidence type="ECO:0000256" key="2">
    <source>
        <dbReference type="ARBA" id="ARBA00005021"/>
    </source>
</evidence>
<dbReference type="InterPro" id="IPR000319">
    <property type="entry name" value="Asp-semialdehyde_DH_CS"/>
</dbReference>
<evidence type="ECO:0000313" key="19">
    <source>
        <dbReference type="EMBL" id="WGZ90168.1"/>
    </source>
</evidence>
<proteinExistence type="inferred from homology"/>
<evidence type="ECO:0000256" key="7">
    <source>
        <dbReference type="ARBA" id="ARBA00013120"/>
    </source>
</evidence>
<dbReference type="GO" id="GO:0046983">
    <property type="term" value="F:protein dimerization activity"/>
    <property type="evidence" value="ECO:0007669"/>
    <property type="project" value="InterPro"/>
</dbReference>
<evidence type="ECO:0000256" key="15">
    <source>
        <dbReference type="ARBA" id="ARBA00047891"/>
    </source>
</evidence>
<gene>
    <name evidence="19" type="primary">asd</name>
    <name evidence="19" type="ORF">QJT80_11750</name>
</gene>
<dbReference type="EC" id="1.2.1.11" evidence="7 16"/>
<dbReference type="AlphaFoldDB" id="A0AA95KJP3"/>
<keyword evidence="11" id="KW-0220">Diaminopimelate biosynthesis</keyword>
<dbReference type="KEGG" id="tdu:QJT80_11750"/>
<feature type="domain" description="Semialdehyde dehydrogenase NAD-binding" evidence="18">
    <location>
        <begin position="3"/>
        <end position="121"/>
    </location>
</feature>
<evidence type="ECO:0000256" key="3">
    <source>
        <dbReference type="ARBA" id="ARBA00005076"/>
    </source>
</evidence>
<dbReference type="GO" id="GO:0004073">
    <property type="term" value="F:aspartate-semialdehyde dehydrogenase activity"/>
    <property type="evidence" value="ECO:0007669"/>
    <property type="project" value="UniProtKB-UniRule"/>
</dbReference>
<evidence type="ECO:0000256" key="13">
    <source>
        <dbReference type="ARBA" id="ARBA00023154"/>
    </source>
</evidence>
<dbReference type="Pfam" id="PF02774">
    <property type="entry name" value="Semialdhyde_dhC"/>
    <property type="match status" value="1"/>
</dbReference>
<dbReference type="PANTHER" id="PTHR46278">
    <property type="entry name" value="DEHYDROGENASE, PUTATIVE-RELATED"/>
    <property type="match status" value="1"/>
</dbReference>
<dbReference type="CDD" id="cd23938">
    <property type="entry name" value="ASADH_C_bac_like"/>
    <property type="match status" value="1"/>
</dbReference>
<dbReference type="GO" id="GO:0051287">
    <property type="term" value="F:NAD binding"/>
    <property type="evidence" value="ECO:0007669"/>
    <property type="project" value="InterPro"/>
</dbReference>
<comment type="subunit">
    <text evidence="6">Homodimer.</text>
</comment>
<protein>
    <recommendedName>
        <fullName evidence="7 16">Aspartate-semialdehyde dehydrogenase</fullName>
        <ecNumber evidence="7 16">1.2.1.11</ecNumber>
    </recommendedName>
</protein>
<dbReference type="GO" id="GO:0009086">
    <property type="term" value="P:methionine biosynthetic process"/>
    <property type="evidence" value="ECO:0007669"/>
    <property type="project" value="UniProtKB-KW"/>
</dbReference>
<comment type="pathway">
    <text evidence="4">Amino-acid biosynthesis; L-threonine biosynthesis; L-threonine from L-aspartate: step 2/5.</text>
</comment>
<reference evidence="19" key="2">
    <citation type="submission" date="2023-04" db="EMBL/GenBank/DDBJ databases">
        <authorList>
            <person name="Beletskiy A.V."/>
            <person name="Mardanov A.V."/>
            <person name="Ravin N.V."/>
        </authorList>
    </citation>
    <scope>NUCLEOTIDE SEQUENCE</scope>
    <source>
        <strain evidence="19">GKL-01</strain>
    </source>
</reference>
<evidence type="ECO:0000256" key="9">
    <source>
        <dbReference type="ARBA" id="ARBA00022697"/>
    </source>
</evidence>
<dbReference type="GO" id="GO:0009089">
    <property type="term" value="P:lysine biosynthetic process via diaminopimelate"/>
    <property type="evidence" value="ECO:0007669"/>
    <property type="project" value="UniProtKB-UniRule"/>
</dbReference>
<dbReference type="Gene3D" id="3.40.50.720">
    <property type="entry name" value="NAD(P)-binding Rossmann-like Domain"/>
    <property type="match status" value="1"/>
</dbReference>
<dbReference type="InterPro" id="IPR000534">
    <property type="entry name" value="Semialdehyde_DH_NAD-bd"/>
</dbReference>
<dbReference type="InterPro" id="IPR036291">
    <property type="entry name" value="NAD(P)-bd_dom_sf"/>
</dbReference>
<dbReference type="NCBIfam" id="NF005144">
    <property type="entry name" value="PRK06598.1"/>
    <property type="match status" value="1"/>
</dbReference>
<evidence type="ECO:0000256" key="11">
    <source>
        <dbReference type="ARBA" id="ARBA00022915"/>
    </source>
</evidence>
<dbReference type="EMBL" id="CP124755">
    <property type="protein sequence ID" value="WGZ90168.1"/>
    <property type="molecule type" value="Genomic_DNA"/>
</dbReference>
<comment type="pathway">
    <text evidence="3">Amino-acid biosynthesis; L-lysine biosynthesis via DAP pathway; (S)-tetrahydrodipicolinate from L-aspartate: step 2/4.</text>
</comment>
<organism evidence="19">
    <name type="scientific">Candidatus Thiocaldithrix dubininis</name>
    <dbReference type="NCBI Taxonomy" id="3080823"/>
    <lineage>
        <taxon>Bacteria</taxon>
        <taxon>Pseudomonadati</taxon>
        <taxon>Pseudomonadota</taxon>
        <taxon>Gammaproteobacteria</taxon>
        <taxon>Thiotrichales</taxon>
        <taxon>Thiotrichaceae</taxon>
        <taxon>Candidatus Thiocaldithrix</taxon>
    </lineage>
</organism>
<dbReference type="CDD" id="cd02314">
    <property type="entry name" value="VcASADH1_like_N"/>
    <property type="match status" value="1"/>
</dbReference>
<dbReference type="Gene3D" id="3.30.360.10">
    <property type="entry name" value="Dihydrodipicolinate Reductase, domain 2"/>
    <property type="match status" value="1"/>
</dbReference>
<evidence type="ECO:0000256" key="6">
    <source>
        <dbReference type="ARBA" id="ARBA00011738"/>
    </source>
</evidence>
<evidence type="ECO:0000259" key="18">
    <source>
        <dbReference type="SMART" id="SM00859"/>
    </source>
</evidence>
<sequence length="374" mass="40521">MFKVGFVGWRGMVGSVLMERMQAENDFQGFEPVFFTTSQSGKPGPDVGMGAKPLEDAMNIDKLAEMDIIVSCQGGDYTTAVYEPLRARWNGYWIDAASTLRMQDDAIIVLDPVNRHVIDAGLAKGIKNYIGGNCTVSLMLMALGGLFEKGLVEWITSMTYQAASGAGAKNMRELLTQMGELNAEVNSLLADPASAILDIDRNVTAKLNDGTLSTANFGAPLAGSLIPWIDKAWENGQTKEEWKGIAETNKILGKTAANTIPVDGQCVRIGAMRCHSQGFTIKLNQDLPLAEIEQIIAGHNEWVKVIPNDKASTLSGLTPVQASGTLTVPVGRIRKMNLGPQYITAFTVGDQLLWGAAEPVRRMLKIALEFVRKS</sequence>
<comment type="pathway">
    <text evidence="2">Amino-acid biosynthesis; L-methionine biosynthesis via de novo pathway; L-homoserine from L-aspartate: step 2/3.</text>
</comment>